<dbReference type="Gene3D" id="1.10.10.650">
    <property type="entry name" value="RuvA domain 2-like"/>
    <property type="match status" value="1"/>
</dbReference>
<dbReference type="Pfam" id="PF14641">
    <property type="entry name" value="HTH_44"/>
    <property type="match status" value="1"/>
</dbReference>
<feature type="domain" description="Helix-turn-helix DNA-binding" evidence="3">
    <location>
        <begin position="360"/>
        <end position="450"/>
    </location>
</feature>
<dbReference type="GO" id="GO:0008023">
    <property type="term" value="C:transcription elongation factor complex"/>
    <property type="evidence" value="ECO:0007669"/>
    <property type="project" value="TreeGrafter"/>
</dbReference>
<dbReference type="AlphaFoldDB" id="A0A448XJL5"/>
<sequence>MADIFDSEPSEASDLSEENVNSKAALKKRSGISSSDSSDSEEEDIPNEEEICRKEGEGWLVDEAEEEDEGEESESSSNGSDADSKEREDNKDEDDDDLLDEDDYDLIEENVGKKRKHRLVVDDDEDDEEEGPSRLSKKVRRTDDESRTREAIAQELFKEYSDEEGTGARRRRGGDVSDRHVGVVGKDVGSAKALNLEVGDDEDEEEDEEDDLGDFIVDDRRTDALRRPQKKNLLHKDAALQQAQDIFGVDFDPEEFERFRRGEDQDFDDEAYEEDFEEDEKSAKRKGKARAGRVNLRQRKGSVDEQRVYELFDPSDLERAFYGQIDERIRKTDIPERFQLRRVPLRHIDPGSPSYSTNLRELVDEADWIYKSTFKSEPDNKPPSAIPKIHKALQLMRENLYEVPFIAFYRKECVERELTIADLWRIYEWDERWEILQRHKRGMTGLLQRLVDYFETVANSPAPVVIECAEESFSEAEPVLLADYDLDDNHETTSLEKDDNNLKPENSIDLEIVKEAKQTEFANKHASWVLRKRCWDETRTAKVEKQRRSVEIHIEAAALAKRHISSLLKLISL</sequence>
<feature type="region of interest" description="Disordered" evidence="1">
    <location>
        <begin position="259"/>
        <end position="293"/>
    </location>
</feature>
<dbReference type="Pfam" id="PF14632">
    <property type="entry name" value="SPT6_acidic"/>
    <property type="match status" value="1"/>
</dbReference>
<keyword evidence="5" id="KW-1185">Reference proteome</keyword>
<evidence type="ECO:0008006" key="6">
    <source>
        <dbReference type="Google" id="ProtNLM"/>
    </source>
</evidence>
<dbReference type="OrthoDB" id="343921at2759"/>
<name>A0A448XJL5_9PLAT</name>
<protein>
    <recommendedName>
        <fullName evidence="6">Spt6 acidic N-terminal domain-containing protein</fullName>
    </recommendedName>
</protein>
<dbReference type="GO" id="GO:0031491">
    <property type="term" value="F:nucleosome binding"/>
    <property type="evidence" value="ECO:0007669"/>
    <property type="project" value="TreeGrafter"/>
</dbReference>
<evidence type="ECO:0000259" key="2">
    <source>
        <dbReference type="Pfam" id="PF14632"/>
    </source>
</evidence>
<evidence type="ECO:0000259" key="3">
    <source>
        <dbReference type="Pfam" id="PF14641"/>
    </source>
</evidence>
<feature type="region of interest" description="Disordered" evidence="1">
    <location>
        <begin position="1"/>
        <end position="181"/>
    </location>
</feature>
<dbReference type="PANTHER" id="PTHR10145">
    <property type="entry name" value="TRANSCRIPTION ELONGATION FACTOR SPT6"/>
    <property type="match status" value="1"/>
</dbReference>
<dbReference type="InterPro" id="IPR028088">
    <property type="entry name" value="Spt6_HTH_DNA-bd_dom"/>
</dbReference>
<feature type="domain" description="Spt6 acidic N-terminal" evidence="2">
    <location>
        <begin position="39"/>
        <end position="117"/>
    </location>
</feature>
<dbReference type="InterPro" id="IPR017072">
    <property type="entry name" value="TF_Spt6"/>
</dbReference>
<accession>A0A448XJL5</accession>
<dbReference type="PANTHER" id="PTHR10145:SF6">
    <property type="entry name" value="TRANSCRIPTION ELONGATION FACTOR SPT6"/>
    <property type="match status" value="1"/>
</dbReference>
<dbReference type="InterPro" id="IPR028083">
    <property type="entry name" value="Spt6_acidic_N_dom"/>
</dbReference>
<dbReference type="Proteomes" id="UP000784294">
    <property type="component" value="Unassembled WGS sequence"/>
</dbReference>
<comment type="caution">
    <text evidence="4">The sequence shown here is derived from an EMBL/GenBank/DDBJ whole genome shotgun (WGS) entry which is preliminary data.</text>
</comment>
<reference evidence="4" key="1">
    <citation type="submission" date="2018-11" db="EMBL/GenBank/DDBJ databases">
        <authorList>
            <consortium name="Pathogen Informatics"/>
        </authorList>
    </citation>
    <scope>NUCLEOTIDE SEQUENCE</scope>
</reference>
<proteinExistence type="predicted"/>
<dbReference type="GO" id="GO:0042393">
    <property type="term" value="F:histone binding"/>
    <property type="evidence" value="ECO:0007669"/>
    <property type="project" value="TreeGrafter"/>
</dbReference>
<evidence type="ECO:0000313" key="4">
    <source>
        <dbReference type="EMBL" id="VEL38241.1"/>
    </source>
</evidence>
<feature type="region of interest" description="Disordered" evidence="1">
    <location>
        <begin position="194"/>
        <end position="215"/>
    </location>
</feature>
<gene>
    <name evidence="4" type="ORF">PXEA_LOCUS31681</name>
</gene>
<feature type="compositionally biased region" description="Acidic residues" evidence="1">
    <location>
        <begin position="198"/>
        <end position="213"/>
    </location>
</feature>
<feature type="compositionally biased region" description="Acidic residues" evidence="1">
    <location>
        <begin position="265"/>
        <end position="280"/>
    </location>
</feature>
<feature type="compositionally biased region" description="Acidic residues" evidence="1">
    <location>
        <begin position="1"/>
        <end position="17"/>
    </location>
</feature>
<dbReference type="GO" id="GO:0034728">
    <property type="term" value="P:nucleosome organization"/>
    <property type="evidence" value="ECO:0007669"/>
    <property type="project" value="TreeGrafter"/>
</dbReference>
<dbReference type="EMBL" id="CAAALY010257321">
    <property type="protein sequence ID" value="VEL38241.1"/>
    <property type="molecule type" value="Genomic_DNA"/>
</dbReference>
<dbReference type="GO" id="GO:0003677">
    <property type="term" value="F:DNA binding"/>
    <property type="evidence" value="ECO:0007669"/>
    <property type="project" value="InterPro"/>
</dbReference>
<feature type="compositionally biased region" description="Acidic residues" evidence="1">
    <location>
        <begin position="60"/>
        <end position="74"/>
    </location>
</feature>
<evidence type="ECO:0000313" key="5">
    <source>
        <dbReference type="Proteomes" id="UP000784294"/>
    </source>
</evidence>
<dbReference type="SUPFAM" id="SSF158832">
    <property type="entry name" value="Tex N-terminal region-like"/>
    <property type="match status" value="1"/>
</dbReference>
<dbReference type="GO" id="GO:0140673">
    <property type="term" value="P:transcription elongation-coupled chromatin remodeling"/>
    <property type="evidence" value="ECO:0007669"/>
    <property type="project" value="InterPro"/>
</dbReference>
<feature type="compositionally biased region" description="Basic and acidic residues" evidence="1">
    <location>
        <begin position="141"/>
        <end position="160"/>
    </location>
</feature>
<feature type="compositionally biased region" description="Basic residues" evidence="1">
    <location>
        <begin position="283"/>
        <end position="293"/>
    </location>
</feature>
<feature type="compositionally biased region" description="Acidic residues" evidence="1">
    <location>
        <begin position="38"/>
        <end position="49"/>
    </location>
</feature>
<feature type="compositionally biased region" description="Acidic residues" evidence="1">
    <location>
        <begin position="91"/>
        <end position="108"/>
    </location>
</feature>
<organism evidence="4 5">
    <name type="scientific">Protopolystoma xenopodis</name>
    <dbReference type="NCBI Taxonomy" id="117903"/>
    <lineage>
        <taxon>Eukaryota</taxon>
        <taxon>Metazoa</taxon>
        <taxon>Spiralia</taxon>
        <taxon>Lophotrochozoa</taxon>
        <taxon>Platyhelminthes</taxon>
        <taxon>Monogenea</taxon>
        <taxon>Polyopisthocotylea</taxon>
        <taxon>Polystomatidea</taxon>
        <taxon>Polystomatidae</taxon>
        <taxon>Protopolystoma</taxon>
    </lineage>
</organism>
<dbReference type="InterPro" id="IPR023319">
    <property type="entry name" value="Tex-like_HTH_dom_sf"/>
</dbReference>
<evidence type="ECO:0000256" key="1">
    <source>
        <dbReference type="SAM" id="MobiDB-lite"/>
    </source>
</evidence>